<dbReference type="Gene3D" id="3.10.450.70">
    <property type="entry name" value="Disulphide bond isomerase, DsbC/G, N-terminal"/>
    <property type="match status" value="1"/>
</dbReference>
<keyword evidence="6 7" id="KW-0676">Redox-active center</keyword>
<keyword evidence="3 7" id="KW-0732">Signal</keyword>
<reference evidence="10 11" key="1">
    <citation type="submission" date="2014-09" db="EMBL/GenBank/DDBJ databases">
        <title>A draft genome sequence for Xanthomonas axonopodis pv. vasculorum NCPPB 900.</title>
        <authorList>
            <person name="Harrison J."/>
            <person name="Studholme D.J."/>
        </authorList>
    </citation>
    <scope>NUCLEOTIDE SEQUENCE [LARGE SCALE GENOMIC DNA]</scope>
    <source>
        <strain evidence="10 11">NCPPB 900</strain>
    </source>
</reference>
<protein>
    <recommendedName>
        <fullName evidence="7">Thiol:disulfide interchange protein</fullName>
    </recommendedName>
</protein>
<gene>
    <name evidence="10" type="ORF">GW15_0221715</name>
</gene>
<name>A0A098PUU3_9XANT</name>
<dbReference type="EMBL" id="JPHD02000143">
    <property type="protein sequence ID" value="KGE50378.1"/>
    <property type="molecule type" value="Genomic_DNA"/>
</dbReference>
<evidence type="ECO:0000256" key="6">
    <source>
        <dbReference type="ARBA" id="ARBA00023284"/>
    </source>
</evidence>
<dbReference type="InterPro" id="IPR009094">
    <property type="entry name" value="DiS-bond_isomerase_DsbC/G_N_sf"/>
</dbReference>
<dbReference type="SUPFAM" id="SSF52833">
    <property type="entry name" value="Thioredoxin-like"/>
    <property type="match status" value="1"/>
</dbReference>
<evidence type="ECO:0000256" key="1">
    <source>
        <dbReference type="ARBA" id="ARBA00004418"/>
    </source>
</evidence>
<dbReference type="Pfam" id="PF10411">
    <property type="entry name" value="DsbC_N"/>
    <property type="match status" value="1"/>
</dbReference>
<feature type="domain" description="Thioredoxin-like fold" evidence="9">
    <location>
        <begin position="116"/>
        <end position="239"/>
    </location>
</feature>
<dbReference type="PANTHER" id="PTHR35272:SF3">
    <property type="entry name" value="THIOL:DISULFIDE INTERCHANGE PROTEIN DSBC"/>
    <property type="match status" value="1"/>
</dbReference>
<comment type="similarity">
    <text evidence="2 7">Belongs to the thioredoxin family. DsbC subfamily.</text>
</comment>
<proteinExistence type="inferred from homology"/>
<evidence type="ECO:0000313" key="10">
    <source>
        <dbReference type="EMBL" id="KGE50378.1"/>
    </source>
</evidence>
<evidence type="ECO:0000256" key="5">
    <source>
        <dbReference type="ARBA" id="ARBA00023157"/>
    </source>
</evidence>
<dbReference type="PROSITE" id="PS51257">
    <property type="entry name" value="PROKAR_LIPOPROTEIN"/>
    <property type="match status" value="1"/>
</dbReference>
<comment type="subcellular location">
    <subcellularLocation>
        <location evidence="1 7">Periplasm</location>
    </subcellularLocation>
</comment>
<dbReference type="CDD" id="cd03020">
    <property type="entry name" value="DsbA_DsbC_DsbG"/>
    <property type="match status" value="1"/>
</dbReference>
<dbReference type="InterPro" id="IPR033954">
    <property type="entry name" value="DiS-bond_Isoase_DsbC/G"/>
</dbReference>
<dbReference type="AlphaFoldDB" id="A0A098PUU3"/>
<dbReference type="SUPFAM" id="SSF54423">
    <property type="entry name" value="DsbC/DsbG N-terminal domain-like"/>
    <property type="match status" value="1"/>
</dbReference>
<organism evidence="10 11">
    <name type="scientific">Xanthomonas axonopodis pv. vasculorum</name>
    <dbReference type="NCBI Taxonomy" id="325777"/>
    <lineage>
        <taxon>Bacteria</taxon>
        <taxon>Pseudomonadati</taxon>
        <taxon>Pseudomonadota</taxon>
        <taxon>Gammaproteobacteria</taxon>
        <taxon>Lysobacterales</taxon>
        <taxon>Lysobacteraceae</taxon>
        <taxon>Xanthomonas</taxon>
    </lineage>
</organism>
<evidence type="ECO:0000256" key="7">
    <source>
        <dbReference type="RuleBase" id="RU364038"/>
    </source>
</evidence>
<dbReference type="Proteomes" id="UP000028012">
    <property type="component" value="Unassembled WGS sequence"/>
</dbReference>
<keyword evidence="5" id="KW-1015">Disulfide bond</keyword>
<dbReference type="eggNOG" id="COG1651">
    <property type="taxonomic scope" value="Bacteria"/>
</dbReference>
<dbReference type="PANTHER" id="PTHR35272">
    <property type="entry name" value="THIOL:DISULFIDE INTERCHANGE PROTEIN DSBC-RELATED"/>
    <property type="match status" value="1"/>
</dbReference>
<evidence type="ECO:0000259" key="9">
    <source>
        <dbReference type="Pfam" id="PF13098"/>
    </source>
</evidence>
<dbReference type="GO" id="GO:0042597">
    <property type="term" value="C:periplasmic space"/>
    <property type="evidence" value="ECO:0007669"/>
    <property type="project" value="UniProtKB-SubCell"/>
</dbReference>
<sequence>MNRLALPLLLTLSLAACGNDSTPNASSGLDLAQAAVSKLAPHAKVTGVERAAVPGLLQVTVDGSQVIYISENGQHLLAGQIIELASKDNLTERATSALHRKMLAELPPEREIVYAAEDPKHTVTVFTDVDCGYCRMLHEHIPDYNKAGISIEYVLYPRSGLQSPTYATSVSVWCAQDRKQALIVASTGGELTPAQCTNPVAEDYALGQRLGVTATPAIFAEDGRQVGGLLPPAQLLAVLDGRAQRGPTQP</sequence>
<feature type="signal peptide" evidence="7">
    <location>
        <begin position="1"/>
        <end position="18"/>
    </location>
</feature>
<feature type="domain" description="Disulphide bond isomerase DsbC/G N-terminal" evidence="8">
    <location>
        <begin position="32"/>
        <end position="92"/>
    </location>
</feature>
<dbReference type="InterPro" id="IPR051470">
    <property type="entry name" value="Thiol:disulfide_interchange"/>
</dbReference>
<evidence type="ECO:0000256" key="4">
    <source>
        <dbReference type="ARBA" id="ARBA00022764"/>
    </source>
</evidence>
<dbReference type="HOGENOM" id="CLU_083593_0_0_6"/>
<dbReference type="InterPro" id="IPR018950">
    <property type="entry name" value="DiS-bond_isomerase_DsbC/G_N"/>
</dbReference>
<keyword evidence="4 7" id="KW-0574">Periplasm</keyword>
<dbReference type="STRING" id="325777.GW15_0221715"/>
<evidence type="ECO:0000256" key="2">
    <source>
        <dbReference type="ARBA" id="ARBA00009813"/>
    </source>
</evidence>
<comment type="function">
    <text evidence="7">Required for disulfide bond formation in some periplasmic proteins. Acts by transferring its disulfide bond to other proteins and is reduced in the process.</text>
</comment>
<dbReference type="InterPro" id="IPR036249">
    <property type="entry name" value="Thioredoxin-like_sf"/>
</dbReference>
<accession>A0A098PUU3</accession>
<feature type="chain" id="PRO_5010006128" description="Thiol:disulfide interchange protein" evidence="7">
    <location>
        <begin position="19"/>
        <end position="250"/>
    </location>
</feature>
<dbReference type="InterPro" id="IPR012336">
    <property type="entry name" value="Thioredoxin-like_fold"/>
</dbReference>
<dbReference type="Gene3D" id="3.40.30.10">
    <property type="entry name" value="Glutaredoxin"/>
    <property type="match status" value="1"/>
</dbReference>
<comment type="caution">
    <text evidence="10">The sequence shown here is derived from an EMBL/GenBank/DDBJ whole genome shotgun (WGS) entry which is preliminary data.</text>
</comment>
<evidence type="ECO:0000259" key="8">
    <source>
        <dbReference type="Pfam" id="PF10411"/>
    </source>
</evidence>
<evidence type="ECO:0000313" key="11">
    <source>
        <dbReference type="Proteomes" id="UP000028012"/>
    </source>
</evidence>
<evidence type="ECO:0000256" key="3">
    <source>
        <dbReference type="ARBA" id="ARBA00022729"/>
    </source>
</evidence>
<dbReference type="Pfam" id="PF13098">
    <property type="entry name" value="Thioredoxin_2"/>
    <property type="match status" value="1"/>
</dbReference>